<sequence>MLANHTVTWKFVQEVNEDGDIYSQLMAISQKSIENAHYETAYHALYAALHYAQDIGDEHCLKAVSEAAKAQCDWIDAHAPKHRLSSQSTILRQGVSLSDFSRDVERGNWFANDIRESL</sequence>
<comment type="caution">
    <text evidence="1">The sequence shown here is derived from an EMBL/GenBank/DDBJ whole genome shotgun (WGS) entry which is preliminary data.</text>
</comment>
<keyword evidence="2" id="KW-1185">Reference proteome</keyword>
<evidence type="ECO:0000313" key="1">
    <source>
        <dbReference type="EMBL" id="MBD2560732.1"/>
    </source>
</evidence>
<reference evidence="1 2" key="1">
    <citation type="journal article" date="2020" name="ISME J.">
        <title>Comparative genomics reveals insights into cyanobacterial evolution and habitat adaptation.</title>
        <authorList>
            <person name="Chen M.Y."/>
            <person name="Teng W.K."/>
            <person name="Zhao L."/>
            <person name="Hu C.X."/>
            <person name="Zhou Y.K."/>
            <person name="Han B.P."/>
            <person name="Song L.R."/>
            <person name="Shu W.S."/>
        </authorList>
    </citation>
    <scope>NUCLEOTIDE SEQUENCE [LARGE SCALE GENOMIC DNA]</scope>
    <source>
        <strain evidence="1 2">FACHB-391</strain>
    </source>
</reference>
<gene>
    <name evidence="1" type="ORF">H6G95_08905</name>
</gene>
<proteinExistence type="predicted"/>
<dbReference type="EMBL" id="JACJTE010000006">
    <property type="protein sequence ID" value="MBD2560732.1"/>
    <property type="molecule type" value="Genomic_DNA"/>
</dbReference>
<dbReference type="Proteomes" id="UP000604661">
    <property type="component" value="Unassembled WGS sequence"/>
</dbReference>
<accession>A0ABR8ET19</accession>
<protein>
    <submittedName>
        <fullName evidence="1">Uncharacterized protein</fullName>
    </submittedName>
</protein>
<name>A0ABR8ET19_NOSLI</name>
<organism evidence="1 2">
    <name type="scientific">Nostoc linckia FACHB-391</name>
    <dbReference type="NCBI Taxonomy" id="2692906"/>
    <lineage>
        <taxon>Bacteria</taxon>
        <taxon>Bacillati</taxon>
        <taxon>Cyanobacteriota</taxon>
        <taxon>Cyanophyceae</taxon>
        <taxon>Nostocales</taxon>
        <taxon>Nostocaceae</taxon>
        <taxon>Nostoc</taxon>
    </lineage>
</organism>
<evidence type="ECO:0000313" key="2">
    <source>
        <dbReference type="Proteomes" id="UP000604661"/>
    </source>
</evidence>